<proteinExistence type="predicted"/>
<sequence length="74" mass="8613">MNLVSLIEPIVERLPEDRRKIMEAIIAEYEPGDTQRLLLALVAAASKRERQLVRVLLRDMEVKEEKDRVANENQ</sequence>
<name>A0A382J8V0_9ZZZZ</name>
<reference evidence="1" key="1">
    <citation type="submission" date="2018-05" db="EMBL/GenBank/DDBJ databases">
        <authorList>
            <person name="Lanie J.A."/>
            <person name="Ng W.-L."/>
            <person name="Kazmierczak K.M."/>
            <person name="Andrzejewski T.M."/>
            <person name="Davidsen T.M."/>
            <person name="Wayne K.J."/>
            <person name="Tettelin H."/>
            <person name="Glass J.I."/>
            <person name="Rusch D."/>
            <person name="Podicherti R."/>
            <person name="Tsui H.-C.T."/>
            <person name="Winkler M.E."/>
        </authorList>
    </citation>
    <scope>NUCLEOTIDE SEQUENCE</scope>
</reference>
<gene>
    <name evidence="1" type="ORF">METZ01_LOCUS260367</name>
</gene>
<evidence type="ECO:0000313" key="1">
    <source>
        <dbReference type="EMBL" id="SVC07513.1"/>
    </source>
</evidence>
<accession>A0A382J8V0</accession>
<dbReference type="EMBL" id="UINC01072106">
    <property type="protein sequence ID" value="SVC07513.1"/>
    <property type="molecule type" value="Genomic_DNA"/>
</dbReference>
<protein>
    <submittedName>
        <fullName evidence="1">Uncharacterized protein</fullName>
    </submittedName>
</protein>
<organism evidence="1">
    <name type="scientific">marine metagenome</name>
    <dbReference type="NCBI Taxonomy" id="408172"/>
    <lineage>
        <taxon>unclassified sequences</taxon>
        <taxon>metagenomes</taxon>
        <taxon>ecological metagenomes</taxon>
    </lineage>
</organism>
<dbReference type="AlphaFoldDB" id="A0A382J8V0"/>